<dbReference type="AlphaFoldDB" id="A0A4C1ULL8"/>
<accession>A0A4C1ULL8</accession>
<comment type="caution">
    <text evidence="2">The sequence shown here is derived from an EMBL/GenBank/DDBJ whole genome shotgun (WGS) entry which is preliminary data.</text>
</comment>
<dbReference type="EMBL" id="BGZK01000184">
    <property type="protein sequence ID" value="GBP26754.1"/>
    <property type="molecule type" value="Genomic_DNA"/>
</dbReference>
<feature type="compositionally biased region" description="Basic residues" evidence="1">
    <location>
        <begin position="108"/>
        <end position="121"/>
    </location>
</feature>
<sequence length="121" mass="14623">MAQWLNKLRSNQEKAEPNKLLRRRPGTEFNATHNLLRNLFGRLRTRRNRTNADVIMRMDMPATQRRRRVRGRARHPIGDLELRDANLLFRDRAERPRPTRFHDLSTRSKTRQRHKVRVPLL</sequence>
<feature type="compositionally biased region" description="Basic and acidic residues" evidence="1">
    <location>
        <begin position="91"/>
        <end position="106"/>
    </location>
</feature>
<feature type="region of interest" description="Disordered" evidence="1">
    <location>
        <begin position="51"/>
        <end position="74"/>
    </location>
</feature>
<feature type="compositionally biased region" description="Basic and acidic residues" evidence="1">
    <location>
        <begin position="10"/>
        <end position="19"/>
    </location>
</feature>
<keyword evidence="3" id="KW-1185">Reference proteome</keyword>
<feature type="region of interest" description="Disordered" evidence="1">
    <location>
        <begin position="91"/>
        <end position="121"/>
    </location>
</feature>
<gene>
    <name evidence="2" type="ORF">EVAR_95266_1</name>
</gene>
<name>A0A4C1ULL8_EUMVA</name>
<feature type="compositionally biased region" description="Basic residues" evidence="1">
    <location>
        <begin position="64"/>
        <end position="74"/>
    </location>
</feature>
<protein>
    <submittedName>
        <fullName evidence="2">Uncharacterized protein</fullName>
    </submittedName>
</protein>
<reference evidence="2 3" key="1">
    <citation type="journal article" date="2019" name="Commun. Biol.">
        <title>The bagworm genome reveals a unique fibroin gene that provides high tensile strength.</title>
        <authorList>
            <person name="Kono N."/>
            <person name="Nakamura H."/>
            <person name="Ohtoshi R."/>
            <person name="Tomita M."/>
            <person name="Numata K."/>
            <person name="Arakawa K."/>
        </authorList>
    </citation>
    <scope>NUCLEOTIDE SEQUENCE [LARGE SCALE GENOMIC DNA]</scope>
</reference>
<evidence type="ECO:0000256" key="1">
    <source>
        <dbReference type="SAM" id="MobiDB-lite"/>
    </source>
</evidence>
<evidence type="ECO:0000313" key="3">
    <source>
        <dbReference type="Proteomes" id="UP000299102"/>
    </source>
</evidence>
<proteinExistence type="predicted"/>
<feature type="region of interest" description="Disordered" evidence="1">
    <location>
        <begin position="1"/>
        <end position="24"/>
    </location>
</feature>
<dbReference type="Proteomes" id="UP000299102">
    <property type="component" value="Unassembled WGS sequence"/>
</dbReference>
<evidence type="ECO:0000313" key="2">
    <source>
        <dbReference type="EMBL" id="GBP26754.1"/>
    </source>
</evidence>
<organism evidence="2 3">
    <name type="scientific">Eumeta variegata</name>
    <name type="common">Bagworm moth</name>
    <name type="synonym">Eumeta japonica</name>
    <dbReference type="NCBI Taxonomy" id="151549"/>
    <lineage>
        <taxon>Eukaryota</taxon>
        <taxon>Metazoa</taxon>
        <taxon>Ecdysozoa</taxon>
        <taxon>Arthropoda</taxon>
        <taxon>Hexapoda</taxon>
        <taxon>Insecta</taxon>
        <taxon>Pterygota</taxon>
        <taxon>Neoptera</taxon>
        <taxon>Endopterygota</taxon>
        <taxon>Lepidoptera</taxon>
        <taxon>Glossata</taxon>
        <taxon>Ditrysia</taxon>
        <taxon>Tineoidea</taxon>
        <taxon>Psychidae</taxon>
        <taxon>Oiketicinae</taxon>
        <taxon>Eumeta</taxon>
    </lineage>
</organism>